<dbReference type="InParanoid" id="A0A059C5G8"/>
<feature type="region of interest" description="Disordered" evidence="1">
    <location>
        <begin position="165"/>
        <end position="185"/>
    </location>
</feature>
<dbReference type="Gramene" id="KCW73185">
    <property type="protein sequence ID" value="KCW73185"/>
    <property type="gene ID" value="EUGRSUZ_E01644"/>
</dbReference>
<evidence type="ECO:0000313" key="3">
    <source>
        <dbReference type="EMBL" id="KCW73185.1"/>
    </source>
</evidence>
<dbReference type="STRING" id="71139.A0A059C5G8"/>
<gene>
    <name evidence="3" type="ORF">EUGRSUZ_E01644</name>
</gene>
<evidence type="ECO:0000256" key="1">
    <source>
        <dbReference type="SAM" id="MobiDB-lite"/>
    </source>
</evidence>
<feature type="region of interest" description="Disordered" evidence="1">
    <location>
        <begin position="1"/>
        <end position="22"/>
    </location>
</feature>
<accession>A0A059C5G8</accession>
<feature type="region of interest" description="Disordered" evidence="1">
    <location>
        <begin position="83"/>
        <end position="125"/>
    </location>
</feature>
<dbReference type="AlphaFoldDB" id="A0A059C5G8"/>
<keyword evidence="2" id="KW-0472">Membrane</keyword>
<keyword evidence="2" id="KW-0812">Transmembrane</keyword>
<reference evidence="3" key="1">
    <citation type="submission" date="2013-07" db="EMBL/GenBank/DDBJ databases">
        <title>The genome of Eucalyptus grandis.</title>
        <authorList>
            <person name="Schmutz J."/>
            <person name="Hayes R."/>
            <person name="Myburg A."/>
            <person name="Tuskan G."/>
            <person name="Grattapaglia D."/>
            <person name="Rokhsar D.S."/>
        </authorList>
    </citation>
    <scope>NUCLEOTIDE SEQUENCE</scope>
    <source>
        <tissue evidence="3">Leaf extractions</tissue>
    </source>
</reference>
<feature type="transmembrane region" description="Helical" evidence="2">
    <location>
        <begin position="190"/>
        <end position="211"/>
    </location>
</feature>
<name>A0A059C5G8_EUCGR</name>
<sequence length="213" mass="22728">MVGDRPTRTGGLTEGQWPRRGPATLRQDGKELQVVNFLLCGHTLEYEVVEVNDPNESGLMPLDVSTPLQKGARDREITEILAQARAKHRGGRSNSPTSRPISKDDDDIDGGNGHQSHGEAVLNASPSSKLDGDGWIYETLLVFSGLIANATYQSVLQPPTVIARDKADNNSGESKGLSAPAPSPGTEEKITYGAGLVYILFLGGNTFGFLVSV</sequence>
<evidence type="ECO:0000256" key="2">
    <source>
        <dbReference type="SAM" id="Phobius"/>
    </source>
</evidence>
<keyword evidence="2" id="KW-1133">Transmembrane helix</keyword>
<dbReference type="EMBL" id="KK198757">
    <property type="protein sequence ID" value="KCW73185.1"/>
    <property type="molecule type" value="Genomic_DNA"/>
</dbReference>
<organism evidence="3">
    <name type="scientific">Eucalyptus grandis</name>
    <name type="common">Flooded gum</name>
    <dbReference type="NCBI Taxonomy" id="71139"/>
    <lineage>
        <taxon>Eukaryota</taxon>
        <taxon>Viridiplantae</taxon>
        <taxon>Streptophyta</taxon>
        <taxon>Embryophyta</taxon>
        <taxon>Tracheophyta</taxon>
        <taxon>Spermatophyta</taxon>
        <taxon>Magnoliopsida</taxon>
        <taxon>eudicotyledons</taxon>
        <taxon>Gunneridae</taxon>
        <taxon>Pentapetalae</taxon>
        <taxon>rosids</taxon>
        <taxon>malvids</taxon>
        <taxon>Myrtales</taxon>
        <taxon>Myrtaceae</taxon>
        <taxon>Myrtoideae</taxon>
        <taxon>Eucalypteae</taxon>
        <taxon>Eucalyptus</taxon>
    </lineage>
</organism>
<proteinExistence type="predicted"/>
<protein>
    <submittedName>
        <fullName evidence="3">Uncharacterized protein</fullName>
    </submittedName>
</protein>